<comment type="caution">
    <text evidence="5">The sequence shown here is derived from an EMBL/GenBank/DDBJ whole genome shotgun (WGS) entry which is preliminary data.</text>
</comment>
<protein>
    <recommendedName>
        <fullName evidence="7">FAD linked oxidase N-terminal domain-containing protein</fullName>
    </recommendedName>
</protein>
<evidence type="ECO:0000256" key="4">
    <source>
        <dbReference type="ARBA" id="ARBA00023002"/>
    </source>
</evidence>
<accession>A0ABY0HFN7</accession>
<evidence type="ECO:0000256" key="2">
    <source>
        <dbReference type="ARBA" id="ARBA00022630"/>
    </source>
</evidence>
<dbReference type="Proteomes" id="UP000294003">
    <property type="component" value="Unassembled WGS sequence"/>
</dbReference>
<gene>
    <name evidence="5" type="ORF">DL762_001671</name>
</gene>
<dbReference type="InterPro" id="IPR016169">
    <property type="entry name" value="FAD-bd_PCMH_sub2"/>
</dbReference>
<organism evidence="5 6">
    <name type="scientific">Monosporascus cannonballus</name>
    <dbReference type="NCBI Taxonomy" id="155416"/>
    <lineage>
        <taxon>Eukaryota</taxon>
        <taxon>Fungi</taxon>
        <taxon>Dikarya</taxon>
        <taxon>Ascomycota</taxon>
        <taxon>Pezizomycotina</taxon>
        <taxon>Sordariomycetes</taxon>
        <taxon>Xylariomycetidae</taxon>
        <taxon>Xylariales</taxon>
        <taxon>Xylariales incertae sedis</taxon>
        <taxon>Monosporascus</taxon>
    </lineage>
</organism>
<keyword evidence="2" id="KW-0285">Flavoprotein</keyword>
<dbReference type="InterPro" id="IPR036318">
    <property type="entry name" value="FAD-bd_PCMH-like_sf"/>
</dbReference>
<evidence type="ECO:0000256" key="3">
    <source>
        <dbReference type="ARBA" id="ARBA00022827"/>
    </source>
</evidence>
<evidence type="ECO:0000256" key="1">
    <source>
        <dbReference type="ARBA" id="ARBA00005466"/>
    </source>
</evidence>
<dbReference type="Gene3D" id="3.40.462.20">
    <property type="match status" value="1"/>
</dbReference>
<keyword evidence="6" id="KW-1185">Reference proteome</keyword>
<evidence type="ECO:0000313" key="5">
    <source>
        <dbReference type="EMBL" id="RYO92391.1"/>
    </source>
</evidence>
<reference evidence="5 6" key="1">
    <citation type="submission" date="2018-06" db="EMBL/GenBank/DDBJ databases">
        <title>Complete Genomes of Monosporascus.</title>
        <authorList>
            <person name="Robinson A.J."/>
            <person name="Natvig D.O."/>
        </authorList>
    </citation>
    <scope>NUCLEOTIDE SEQUENCE [LARGE SCALE GENOMIC DNA]</scope>
    <source>
        <strain evidence="5 6">CBS 609.92</strain>
    </source>
</reference>
<dbReference type="PANTHER" id="PTHR42973">
    <property type="entry name" value="BINDING OXIDOREDUCTASE, PUTATIVE (AFU_ORTHOLOGUE AFUA_1G17690)-RELATED"/>
    <property type="match status" value="1"/>
</dbReference>
<keyword evidence="4" id="KW-0560">Oxidoreductase</keyword>
<comment type="similarity">
    <text evidence="1">Belongs to the oxygen-dependent FAD-linked oxidoreductase family.</text>
</comment>
<dbReference type="Gene3D" id="3.30.465.10">
    <property type="match status" value="1"/>
</dbReference>
<sequence>MNSQKAIDALQGVLPPSQFALKGTGKYETLNTETYQSGLNTDLLPACIFQPKSAKDVSIFVQTIKPFVLSGDTAFAVVGGGANPPLVIEYEVVLASGDIVNANETSNADLWRALRGGGNNFGIVTRYEMRTFEQGQLYGGSISYQATEFPNQIEALVSELQKPDASHDTHLMMSLGYTAAFGPAPVGMNQTYYTRAVEKPPVLEPFTSLKTQIGDLNTMRMPSLSEAAGEQHGDVPALQRSAYMNVTVKAHVDTLIAGAEI</sequence>
<evidence type="ECO:0000313" key="6">
    <source>
        <dbReference type="Proteomes" id="UP000294003"/>
    </source>
</evidence>
<dbReference type="EMBL" id="QJNS01000028">
    <property type="protein sequence ID" value="RYO92391.1"/>
    <property type="molecule type" value="Genomic_DNA"/>
</dbReference>
<evidence type="ECO:0008006" key="7">
    <source>
        <dbReference type="Google" id="ProtNLM"/>
    </source>
</evidence>
<dbReference type="PANTHER" id="PTHR42973:SF22">
    <property type="entry name" value="FAD-BINDING PCMH-TYPE DOMAIN-CONTAINING PROTEIN-RELATED"/>
    <property type="match status" value="1"/>
</dbReference>
<dbReference type="InterPro" id="IPR050416">
    <property type="entry name" value="FAD-linked_Oxidoreductase"/>
</dbReference>
<keyword evidence="3" id="KW-0274">FAD</keyword>
<proteinExistence type="inferred from homology"/>
<dbReference type="SUPFAM" id="SSF56176">
    <property type="entry name" value="FAD-binding/transporter-associated domain-like"/>
    <property type="match status" value="1"/>
</dbReference>
<name>A0ABY0HFN7_9PEZI</name>